<accession>A0A0B6ZXC5</accession>
<feature type="non-terminal residue" evidence="2">
    <location>
        <position position="1"/>
    </location>
</feature>
<proteinExistence type="predicted"/>
<dbReference type="AlphaFoldDB" id="A0A0B6ZXC5"/>
<evidence type="ECO:0000313" key="2">
    <source>
        <dbReference type="EMBL" id="CEK73253.1"/>
    </source>
</evidence>
<evidence type="ECO:0000256" key="1">
    <source>
        <dbReference type="SAM" id="MobiDB-lite"/>
    </source>
</evidence>
<dbReference type="EMBL" id="HACG01026388">
    <property type="protein sequence ID" value="CEK73253.1"/>
    <property type="molecule type" value="Transcribed_RNA"/>
</dbReference>
<feature type="region of interest" description="Disordered" evidence="1">
    <location>
        <begin position="27"/>
        <end position="47"/>
    </location>
</feature>
<sequence length="58" mass="6202">HRPSSPSCRSTTPIIKHTVPVLQSTTPPIKAITPVPHTKASTTPTSGVQCDYRLNPVV</sequence>
<name>A0A0B6ZXC5_9EUPU</name>
<gene>
    <name evidence="2" type="primary">ORF85934</name>
</gene>
<reference evidence="2" key="1">
    <citation type="submission" date="2014-12" db="EMBL/GenBank/DDBJ databases">
        <title>Insight into the proteome of Arion vulgaris.</title>
        <authorList>
            <person name="Aradska J."/>
            <person name="Bulat T."/>
            <person name="Smidak R."/>
            <person name="Sarate P."/>
            <person name="Gangsoo J."/>
            <person name="Sialana F."/>
            <person name="Bilban M."/>
            <person name="Lubec G."/>
        </authorList>
    </citation>
    <scope>NUCLEOTIDE SEQUENCE</scope>
    <source>
        <tissue evidence="2">Skin</tissue>
    </source>
</reference>
<protein>
    <submittedName>
        <fullName evidence="2">Uncharacterized protein</fullName>
    </submittedName>
</protein>
<organism evidence="2">
    <name type="scientific">Arion vulgaris</name>
    <dbReference type="NCBI Taxonomy" id="1028688"/>
    <lineage>
        <taxon>Eukaryota</taxon>
        <taxon>Metazoa</taxon>
        <taxon>Spiralia</taxon>
        <taxon>Lophotrochozoa</taxon>
        <taxon>Mollusca</taxon>
        <taxon>Gastropoda</taxon>
        <taxon>Heterobranchia</taxon>
        <taxon>Euthyneura</taxon>
        <taxon>Panpulmonata</taxon>
        <taxon>Eupulmonata</taxon>
        <taxon>Stylommatophora</taxon>
        <taxon>Helicina</taxon>
        <taxon>Arionoidea</taxon>
        <taxon>Arionidae</taxon>
        <taxon>Arion</taxon>
    </lineage>
</organism>